<accession>A0A857MLZ5</accession>
<evidence type="ECO:0000313" key="2">
    <source>
        <dbReference type="Proteomes" id="UP001059824"/>
    </source>
</evidence>
<dbReference type="Proteomes" id="UP001059824">
    <property type="component" value="Chromosome"/>
</dbReference>
<dbReference type="AlphaFoldDB" id="A0A857MLZ5"/>
<proteinExistence type="predicted"/>
<evidence type="ECO:0000313" key="1">
    <source>
        <dbReference type="EMBL" id="QHN42612.1"/>
    </source>
</evidence>
<protein>
    <submittedName>
        <fullName evidence="1">Uncharacterized protein</fullName>
    </submittedName>
</protein>
<sequence>MKHSFAHIQISDAVVQNTTGAQAERFTQAGLTGFFDELQDSYGTIFDQHQLAGIITSEHHDFDAAGAFGKFAGRLAVRESGLVIIEKRLHHEAADSLLSISLQGALRRSVGNLLHYAR</sequence>
<dbReference type="KEGG" id="mama:GII36_01950"/>
<gene>
    <name evidence="1" type="ORF">GII36_01950</name>
</gene>
<dbReference type="EMBL" id="CP045921">
    <property type="protein sequence ID" value="QHN42612.1"/>
    <property type="molecule type" value="Genomic_DNA"/>
</dbReference>
<name>A0A857MLZ5_9BACT</name>
<keyword evidence="2" id="KW-1185">Reference proteome</keyword>
<reference evidence="1" key="1">
    <citation type="journal article" date="2021" name="Nat. Microbiol.">
        <title>Cocultivation of an ultrasmall environmental parasitic bacterium with lytic ability against bacteria associated with wastewater foams.</title>
        <authorList>
            <person name="Batinovic S."/>
            <person name="Rose J.J.A."/>
            <person name="Ratcliffe J."/>
            <person name="Seviour R.J."/>
            <person name="Petrovski S."/>
        </authorList>
    </citation>
    <scope>NUCLEOTIDE SEQUENCE</scope>
    <source>
        <strain evidence="1">JR1</strain>
    </source>
</reference>
<organism evidence="1 2">
    <name type="scientific">Candidatus Mycosynbacter amalyticus</name>
    <dbReference type="NCBI Taxonomy" id="2665156"/>
    <lineage>
        <taxon>Bacteria</taxon>
        <taxon>Candidatus Saccharimonadota</taxon>
        <taxon>Candidatus Saccharimonadota incertae sedis</taxon>
        <taxon>Candidatus Mycosynbacter</taxon>
    </lineage>
</organism>
<dbReference type="RefSeq" id="WP_260764035.1">
    <property type="nucleotide sequence ID" value="NZ_CP045921.1"/>
</dbReference>